<dbReference type="SUPFAM" id="SSF46689">
    <property type="entry name" value="Homeodomain-like"/>
    <property type="match status" value="2"/>
</dbReference>
<keyword evidence="5" id="KW-1185">Reference proteome</keyword>
<dbReference type="PANTHER" id="PTHR19303:SF73">
    <property type="entry name" value="PROTEIN PDC2"/>
    <property type="match status" value="1"/>
</dbReference>
<name>A0A9J6DID9_RHIMP</name>
<dbReference type="AlphaFoldDB" id="A0A9J6DID9"/>
<evidence type="ECO:0000256" key="1">
    <source>
        <dbReference type="ARBA" id="ARBA00004123"/>
    </source>
</evidence>
<dbReference type="GO" id="GO:0003677">
    <property type="term" value="F:DNA binding"/>
    <property type="evidence" value="ECO:0007669"/>
    <property type="project" value="UniProtKB-KW"/>
</dbReference>
<keyword evidence="2" id="KW-0238">DNA-binding</keyword>
<dbReference type="InterPro" id="IPR009057">
    <property type="entry name" value="Homeodomain-like_sf"/>
</dbReference>
<dbReference type="InterPro" id="IPR050863">
    <property type="entry name" value="CenT-Element_Derived"/>
</dbReference>
<dbReference type="Gene3D" id="1.10.10.60">
    <property type="entry name" value="Homeodomain-like"/>
    <property type="match status" value="2"/>
</dbReference>
<comment type="caution">
    <text evidence="4">The sequence shown here is derived from an EMBL/GenBank/DDBJ whole genome shotgun (WGS) entry which is preliminary data.</text>
</comment>
<feature type="domain" description="HTH CENPB-type" evidence="3">
    <location>
        <begin position="145"/>
        <end position="216"/>
    </location>
</feature>
<dbReference type="PANTHER" id="PTHR19303">
    <property type="entry name" value="TRANSPOSON"/>
    <property type="match status" value="1"/>
</dbReference>
<reference evidence="4" key="1">
    <citation type="journal article" date="2020" name="Cell">
        <title>Large-Scale Comparative Analyses of Tick Genomes Elucidate Their Genetic Diversity and Vector Capacities.</title>
        <authorList>
            <consortium name="Tick Genome and Microbiome Consortium (TIGMIC)"/>
            <person name="Jia N."/>
            <person name="Wang J."/>
            <person name="Shi W."/>
            <person name="Du L."/>
            <person name="Sun Y."/>
            <person name="Zhan W."/>
            <person name="Jiang J.F."/>
            <person name="Wang Q."/>
            <person name="Zhang B."/>
            <person name="Ji P."/>
            <person name="Bell-Sakyi L."/>
            <person name="Cui X.M."/>
            <person name="Yuan T.T."/>
            <person name="Jiang B.G."/>
            <person name="Yang W.F."/>
            <person name="Lam T.T."/>
            <person name="Chang Q.C."/>
            <person name="Ding S.J."/>
            <person name="Wang X.J."/>
            <person name="Zhu J.G."/>
            <person name="Ruan X.D."/>
            <person name="Zhao L."/>
            <person name="Wei J.T."/>
            <person name="Ye R.Z."/>
            <person name="Que T.C."/>
            <person name="Du C.H."/>
            <person name="Zhou Y.H."/>
            <person name="Cheng J.X."/>
            <person name="Dai P.F."/>
            <person name="Guo W.B."/>
            <person name="Han X.H."/>
            <person name="Huang E.J."/>
            <person name="Li L.F."/>
            <person name="Wei W."/>
            <person name="Gao Y.C."/>
            <person name="Liu J.Z."/>
            <person name="Shao H.Z."/>
            <person name="Wang X."/>
            <person name="Wang C.C."/>
            <person name="Yang T.C."/>
            <person name="Huo Q.B."/>
            <person name="Li W."/>
            <person name="Chen H.Y."/>
            <person name="Chen S.E."/>
            <person name="Zhou L.G."/>
            <person name="Ni X.B."/>
            <person name="Tian J.H."/>
            <person name="Sheng Y."/>
            <person name="Liu T."/>
            <person name="Pan Y.S."/>
            <person name="Xia L.Y."/>
            <person name="Li J."/>
            <person name="Zhao F."/>
            <person name="Cao W.C."/>
        </authorList>
    </citation>
    <scope>NUCLEOTIDE SEQUENCE</scope>
    <source>
        <strain evidence="4">Rmic-2018</strain>
    </source>
</reference>
<proteinExistence type="predicted"/>
<evidence type="ECO:0000259" key="3">
    <source>
        <dbReference type="PROSITE" id="PS51253"/>
    </source>
</evidence>
<evidence type="ECO:0000313" key="4">
    <source>
        <dbReference type="EMBL" id="KAH8021731.1"/>
    </source>
</evidence>
<accession>A0A9J6DID9</accession>
<dbReference type="Proteomes" id="UP000821866">
    <property type="component" value="Chromosome 7"/>
</dbReference>
<dbReference type="PROSITE" id="PS51253">
    <property type="entry name" value="HTH_CENPB"/>
    <property type="match status" value="1"/>
</dbReference>
<gene>
    <name evidence="4" type="ORF">HPB51_016679</name>
</gene>
<dbReference type="Pfam" id="PF03221">
    <property type="entry name" value="HTH_Tnp_Tc5"/>
    <property type="match status" value="1"/>
</dbReference>
<dbReference type="InterPro" id="IPR006600">
    <property type="entry name" value="HTH_CenpB_DNA-bd_dom"/>
</dbReference>
<organism evidence="4 5">
    <name type="scientific">Rhipicephalus microplus</name>
    <name type="common">Cattle tick</name>
    <name type="synonym">Boophilus microplus</name>
    <dbReference type="NCBI Taxonomy" id="6941"/>
    <lineage>
        <taxon>Eukaryota</taxon>
        <taxon>Metazoa</taxon>
        <taxon>Ecdysozoa</taxon>
        <taxon>Arthropoda</taxon>
        <taxon>Chelicerata</taxon>
        <taxon>Arachnida</taxon>
        <taxon>Acari</taxon>
        <taxon>Parasitiformes</taxon>
        <taxon>Ixodida</taxon>
        <taxon>Ixodoidea</taxon>
        <taxon>Ixodidae</taxon>
        <taxon>Rhipicephalinae</taxon>
        <taxon>Rhipicephalus</taxon>
        <taxon>Boophilus</taxon>
    </lineage>
</organism>
<dbReference type="SMART" id="SM00674">
    <property type="entry name" value="CENPB"/>
    <property type="match status" value="1"/>
</dbReference>
<reference evidence="4" key="2">
    <citation type="submission" date="2021-09" db="EMBL/GenBank/DDBJ databases">
        <authorList>
            <person name="Jia N."/>
            <person name="Wang J."/>
            <person name="Shi W."/>
            <person name="Du L."/>
            <person name="Sun Y."/>
            <person name="Zhan W."/>
            <person name="Jiang J."/>
            <person name="Wang Q."/>
            <person name="Zhang B."/>
            <person name="Ji P."/>
            <person name="Sakyi L.B."/>
            <person name="Cui X."/>
            <person name="Yuan T."/>
            <person name="Jiang B."/>
            <person name="Yang W."/>
            <person name="Lam T.T.-Y."/>
            <person name="Chang Q."/>
            <person name="Ding S."/>
            <person name="Wang X."/>
            <person name="Zhu J."/>
            <person name="Ruan X."/>
            <person name="Zhao L."/>
            <person name="Wei J."/>
            <person name="Que T."/>
            <person name="Du C."/>
            <person name="Cheng J."/>
            <person name="Dai P."/>
            <person name="Han X."/>
            <person name="Huang E."/>
            <person name="Gao Y."/>
            <person name="Liu J."/>
            <person name="Shao H."/>
            <person name="Ye R."/>
            <person name="Li L."/>
            <person name="Wei W."/>
            <person name="Wang X."/>
            <person name="Wang C."/>
            <person name="Huo Q."/>
            <person name="Li W."/>
            <person name="Guo W."/>
            <person name="Chen H."/>
            <person name="Chen S."/>
            <person name="Zhou L."/>
            <person name="Zhou L."/>
            <person name="Ni X."/>
            <person name="Tian J."/>
            <person name="Zhou Y."/>
            <person name="Sheng Y."/>
            <person name="Liu T."/>
            <person name="Pan Y."/>
            <person name="Xia L."/>
            <person name="Li J."/>
            <person name="Zhao F."/>
            <person name="Cao W."/>
        </authorList>
    </citation>
    <scope>NUCLEOTIDE SEQUENCE</scope>
    <source>
        <strain evidence="4">Rmic-2018</strain>
        <tissue evidence="4">Larvae</tissue>
    </source>
</reference>
<dbReference type="InterPro" id="IPR004875">
    <property type="entry name" value="DDE_SF_endonuclease_dom"/>
</dbReference>
<sequence length="616" mass="67892">MARAVSRFAPRRASTVERLREFLKKCEKQSATAASGRGLVGIPAVYLWLCFLPPTAPTPPSVGLSSSAIARATSRAEQRQPSMAPTKRKAVSLETKSNILQDLRRGFKVSALVKKYELAQSTISTILKTGSTALLKAGTSGHADERKRVQGPLYADVEEALYQWFLSIRAQNVPISGPILATKVKNLAFLLGRPNFEPGDGWIQRFKERHGIVYKNVVGEAASLDSEAKRQWLQTNLPVLMERFSARDIYNCDETALFFQMTPSKTHALKGDPCPGGKHSKVRVTVLLCVNMDGRYRLKPFVIGRSKKPVCFRNQHIPVRYRSNKKAWMTRVLFEEWLLEMDSVIEIQGRKVVLLLDNCSAHNVSPKLTSIELMFLPQNTTAGLQPLDAGVIANFKALYQRRMLEWLVLTIDRSAPGTSGNAGGPSDAPDLKISLLKAVRFVYGAWYEVRPATIQNCFRKAGFVRQDQPPSSSDSDSVTGTETADLTELWEHVATVDADSGCVASVEDFLTADSAASFCDELTNEAIVADVLSRQAAALCDGSDSSDEEVDSASTTPSMTTQGALMSIDSLIDFMRIKGMPPEFSQHLEAMRTAVVKLKLPRKQLQISDYFGVPNP</sequence>
<evidence type="ECO:0000256" key="2">
    <source>
        <dbReference type="ARBA" id="ARBA00023125"/>
    </source>
</evidence>
<protein>
    <recommendedName>
        <fullName evidence="3">HTH CENPB-type domain-containing protein</fullName>
    </recommendedName>
</protein>
<dbReference type="VEuPathDB" id="VectorBase:LOC119177930"/>
<dbReference type="EMBL" id="JABSTU010000009">
    <property type="protein sequence ID" value="KAH8021731.1"/>
    <property type="molecule type" value="Genomic_DNA"/>
</dbReference>
<dbReference type="Pfam" id="PF03184">
    <property type="entry name" value="DDE_1"/>
    <property type="match status" value="1"/>
</dbReference>
<comment type="subcellular location">
    <subcellularLocation>
        <location evidence="1">Nucleus</location>
    </subcellularLocation>
</comment>
<dbReference type="GO" id="GO:0005634">
    <property type="term" value="C:nucleus"/>
    <property type="evidence" value="ECO:0007669"/>
    <property type="project" value="UniProtKB-SubCell"/>
</dbReference>
<evidence type="ECO:0000313" key="5">
    <source>
        <dbReference type="Proteomes" id="UP000821866"/>
    </source>
</evidence>